<organism evidence="11 12">
    <name type="scientific">Candidatus Nealsonbacteria bacterium CG09_land_8_20_14_0_10_42_14</name>
    <dbReference type="NCBI Taxonomy" id="1974707"/>
    <lineage>
        <taxon>Bacteria</taxon>
        <taxon>Candidatus Nealsoniibacteriota</taxon>
    </lineage>
</organism>
<dbReference type="PRINTS" id="PR01046">
    <property type="entry name" value="TRNASYNTHPRO"/>
</dbReference>
<dbReference type="Pfam" id="PF03129">
    <property type="entry name" value="HGTP_anticodon"/>
    <property type="match status" value="1"/>
</dbReference>
<dbReference type="Proteomes" id="UP000229675">
    <property type="component" value="Unassembled WGS sequence"/>
</dbReference>
<dbReference type="Pfam" id="PF00587">
    <property type="entry name" value="tRNA-synt_2b"/>
    <property type="match status" value="1"/>
</dbReference>
<comment type="caution">
    <text evidence="11">The sequence shown here is derived from an EMBL/GenBank/DDBJ whole genome shotgun (WGS) entry which is preliminary data.</text>
</comment>
<evidence type="ECO:0000256" key="2">
    <source>
        <dbReference type="ARBA" id="ARBA00019110"/>
    </source>
</evidence>
<evidence type="ECO:0000313" key="11">
    <source>
        <dbReference type="EMBL" id="PIS17328.1"/>
    </source>
</evidence>
<dbReference type="InterPro" id="IPR050062">
    <property type="entry name" value="Pro-tRNA_synthetase"/>
</dbReference>
<dbReference type="InterPro" id="IPR033730">
    <property type="entry name" value="ProRS_core_prok"/>
</dbReference>
<evidence type="ECO:0000256" key="6">
    <source>
        <dbReference type="ARBA" id="ARBA00022917"/>
    </source>
</evidence>
<dbReference type="InterPro" id="IPR002314">
    <property type="entry name" value="aa-tRNA-synt_IIb"/>
</dbReference>
<dbReference type="AlphaFoldDB" id="A0A2H0WZE7"/>
<dbReference type="EMBL" id="PEZD01000025">
    <property type="protein sequence ID" value="PIS17328.1"/>
    <property type="molecule type" value="Genomic_DNA"/>
</dbReference>
<dbReference type="PANTHER" id="PTHR42753:SF2">
    <property type="entry name" value="PROLINE--TRNA LIGASE"/>
    <property type="match status" value="1"/>
</dbReference>
<dbReference type="GO" id="GO:0005829">
    <property type="term" value="C:cytosol"/>
    <property type="evidence" value="ECO:0007669"/>
    <property type="project" value="TreeGrafter"/>
</dbReference>
<dbReference type="InterPro" id="IPR045864">
    <property type="entry name" value="aa-tRNA-synth_II/BPL/LPL"/>
</dbReference>
<evidence type="ECO:0000256" key="9">
    <source>
        <dbReference type="ARBA" id="ARBA00047671"/>
    </source>
</evidence>
<evidence type="ECO:0000256" key="3">
    <source>
        <dbReference type="ARBA" id="ARBA00022598"/>
    </source>
</evidence>
<evidence type="ECO:0000256" key="1">
    <source>
        <dbReference type="ARBA" id="ARBA00012831"/>
    </source>
</evidence>
<keyword evidence="7" id="KW-0030">Aminoacyl-tRNA synthetase</keyword>
<evidence type="ECO:0000313" key="12">
    <source>
        <dbReference type="Proteomes" id="UP000229675"/>
    </source>
</evidence>
<dbReference type="GO" id="GO:0004827">
    <property type="term" value="F:proline-tRNA ligase activity"/>
    <property type="evidence" value="ECO:0007669"/>
    <property type="project" value="UniProtKB-EC"/>
</dbReference>
<sequence>MRQSEIFTKVFREAPQDEKSVNSQLLIRGGFIYKEMAGAYTYLPLGLRVLRKIENIIREEMENIGGKEILMTIFQPKNLWEETGRWSGGMGEIMYKCEKEGEVGLGPTHEEMLTDIIRHYVNSYRDLPLYLYQIQTKFRKELRVKSGLLRGREFEMKDLYSFHASQEDFRQYYKKVTQAYSKIFKRCGLTTIITEASGGDFTKDYTHEFQVLAKDGEDTIIYCSRKDFSQNKEIAGLASGQKCPHCQNTLKEGNSIEVGNIFPLGTKYSEAMKAYFINKDGQRKPIIMGCYGLGPSRTMGAIVEIHHDEKGIIWPKEVAPFQVHLIKIENNSRVKKAAEKVYQDLQKSGVETLYDDRSDKTAGEKFAEADLIGIPYRIVISERTLMKNSAEIKERDKVAASLIKINRLSQFFKIKNKK</sequence>
<proteinExistence type="predicted"/>
<keyword evidence="5" id="KW-0067">ATP-binding</keyword>
<dbReference type="Gene3D" id="3.40.50.800">
    <property type="entry name" value="Anticodon-binding domain"/>
    <property type="match status" value="1"/>
</dbReference>
<dbReference type="InterPro" id="IPR004154">
    <property type="entry name" value="Anticodon-bd"/>
</dbReference>
<dbReference type="Gene3D" id="3.30.930.10">
    <property type="entry name" value="Bira Bifunctional Protein, Domain 2"/>
    <property type="match status" value="1"/>
</dbReference>
<dbReference type="PROSITE" id="PS50862">
    <property type="entry name" value="AA_TRNA_LIGASE_II"/>
    <property type="match status" value="1"/>
</dbReference>
<evidence type="ECO:0000256" key="4">
    <source>
        <dbReference type="ARBA" id="ARBA00022741"/>
    </source>
</evidence>
<gene>
    <name evidence="11" type="ORF">COT59_01115</name>
</gene>
<name>A0A2H0WZE7_9BACT</name>
<evidence type="ECO:0000259" key="10">
    <source>
        <dbReference type="PROSITE" id="PS50862"/>
    </source>
</evidence>
<keyword evidence="3" id="KW-0436">Ligase</keyword>
<dbReference type="CDD" id="cd00779">
    <property type="entry name" value="ProRS_core_prok"/>
    <property type="match status" value="1"/>
</dbReference>
<dbReference type="SUPFAM" id="SSF55681">
    <property type="entry name" value="Class II aaRS and biotin synthetases"/>
    <property type="match status" value="1"/>
</dbReference>
<dbReference type="InterPro" id="IPR036621">
    <property type="entry name" value="Anticodon-bd_dom_sf"/>
</dbReference>
<evidence type="ECO:0000256" key="5">
    <source>
        <dbReference type="ARBA" id="ARBA00022840"/>
    </source>
</evidence>
<dbReference type="InterPro" id="IPR002316">
    <property type="entry name" value="Pro-tRNA-ligase_IIa"/>
</dbReference>
<dbReference type="InterPro" id="IPR006195">
    <property type="entry name" value="aa-tRNA-synth_II"/>
</dbReference>
<feature type="domain" description="Aminoacyl-transfer RNA synthetases class-II family profile" evidence="10">
    <location>
        <begin position="38"/>
        <end position="315"/>
    </location>
</feature>
<keyword evidence="4" id="KW-0547">Nucleotide-binding</keyword>
<dbReference type="PANTHER" id="PTHR42753">
    <property type="entry name" value="MITOCHONDRIAL RIBOSOME PROTEIN L39/PROLYL-TRNA LIGASE FAMILY MEMBER"/>
    <property type="match status" value="1"/>
</dbReference>
<dbReference type="GO" id="GO:0005524">
    <property type="term" value="F:ATP binding"/>
    <property type="evidence" value="ECO:0007669"/>
    <property type="project" value="UniProtKB-KW"/>
</dbReference>
<evidence type="ECO:0000256" key="7">
    <source>
        <dbReference type="ARBA" id="ARBA00023146"/>
    </source>
</evidence>
<keyword evidence="6" id="KW-0648">Protein biosynthesis</keyword>
<evidence type="ECO:0000256" key="8">
    <source>
        <dbReference type="ARBA" id="ARBA00029731"/>
    </source>
</evidence>
<dbReference type="InterPro" id="IPR044140">
    <property type="entry name" value="ProRS_anticodon_short"/>
</dbReference>
<dbReference type="EC" id="6.1.1.15" evidence="1"/>
<comment type="catalytic activity">
    <reaction evidence="9">
        <text>tRNA(Pro) + L-proline + ATP = L-prolyl-tRNA(Pro) + AMP + diphosphate</text>
        <dbReference type="Rhea" id="RHEA:14305"/>
        <dbReference type="Rhea" id="RHEA-COMP:9700"/>
        <dbReference type="Rhea" id="RHEA-COMP:9702"/>
        <dbReference type="ChEBI" id="CHEBI:30616"/>
        <dbReference type="ChEBI" id="CHEBI:33019"/>
        <dbReference type="ChEBI" id="CHEBI:60039"/>
        <dbReference type="ChEBI" id="CHEBI:78442"/>
        <dbReference type="ChEBI" id="CHEBI:78532"/>
        <dbReference type="ChEBI" id="CHEBI:456215"/>
        <dbReference type="EC" id="6.1.1.15"/>
    </reaction>
</comment>
<protein>
    <recommendedName>
        <fullName evidence="2">Proline--tRNA ligase</fullName>
        <ecNumber evidence="1">6.1.1.15</ecNumber>
    </recommendedName>
    <alternativeName>
        <fullName evidence="8">Prolyl-tRNA synthetase</fullName>
    </alternativeName>
</protein>
<dbReference type="SUPFAM" id="SSF52954">
    <property type="entry name" value="Class II aaRS ABD-related"/>
    <property type="match status" value="1"/>
</dbReference>
<reference evidence="12" key="1">
    <citation type="submission" date="2017-09" db="EMBL/GenBank/DDBJ databases">
        <title>Depth-based differentiation of microbial function through sediment-hosted aquifers and enrichment of novel symbionts in the deep terrestrial subsurface.</title>
        <authorList>
            <person name="Probst A.J."/>
            <person name="Ladd B."/>
            <person name="Jarett J.K."/>
            <person name="Geller-Mcgrath D.E."/>
            <person name="Sieber C.M.K."/>
            <person name="Emerson J.B."/>
            <person name="Anantharaman K."/>
            <person name="Thomas B.C."/>
            <person name="Malmstrom R."/>
            <person name="Stieglmeier M."/>
            <person name="Klingl A."/>
            <person name="Woyke T."/>
            <person name="Ryan C.M."/>
            <person name="Banfield J.F."/>
        </authorList>
    </citation>
    <scope>NUCLEOTIDE SEQUENCE [LARGE SCALE GENOMIC DNA]</scope>
</reference>
<dbReference type="CDD" id="cd00861">
    <property type="entry name" value="ProRS_anticodon_short"/>
    <property type="match status" value="1"/>
</dbReference>
<accession>A0A2H0WZE7</accession>
<dbReference type="GO" id="GO:0006433">
    <property type="term" value="P:prolyl-tRNA aminoacylation"/>
    <property type="evidence" value="ECO:0007669"/>
    <property type="project" value="InterPro"/>
</dbReference>